<comment type="caution">
    <text evidence="2">The sequence shown here is derived from an EMBL/GenBank/DDBJ whole genome shotgun (WGS) entry which is preliminary data.</text>
</comment>
<keyword evidence="1" id="KW-1133">Transmembrane helix</keyword>
<reference evidence="2 3" key="1">
    <citation type="submission" date="2007-08" db="EMBL/GenBank/DDBJ databases">
        <title>Draft genome sequence of Clostridium leptum (DSM 753).</title>
        <authorList>
            <person name="Sudarsanam P."/>
            <person name="Ley R."/>
            <person name="Guruge J."/>
            <person name="Turnbaugh P.J."/>
            <person name="Mahowald M."/>
            <person name="Liep D."/>
            <person name="Gordon J."/>
        </authorList>
    </citation>
    <scope>NUCLEOTIDE SEQUENCE [LARGE SCALE GENOMIC DNA]</scope>
    <source>
        <strain evidence="2 3">DSM 753</strain>
    </source>
</reference>
<proteinExistence type="predicted"/>
<organism evidence="2 3">
    <name type="scientific">[Clostridium] leptum DSM 753</name>
    <dbReference type="NCBI Taxonomy" id="428125"/>
    <lineage>
        <taxon>Bacteria</taxon>
        <taxon>Bacillati</taxon>
        <taxon>Bacillota</taxon>
        <taxon>Clostridia</taxon>
        <taxon>Eubacteriales</taxon>
        <taxon>Oscillospiraceae</taxon>
        <taxon>Oscillospiraceae incertae sedis</taxon>
    </lineage>
</organism>
<name>A7VSG6_9FIRM</name>
<gene>
    <name evidence="2" type="ORF">CLOLEP_01507</name>
</gene>
<feature type="transmembrane region" description="Helical" evidence="1">
    <location>
        <begin position="12"/>
        <end position="33"/>
    </location>
</feature>
<keyword evidence="1" id="KW-0472">Membrane</keyword>
<evidence type="ECO:0000313" key="3">
    <source>
        <dbReference type="Proteomes" id="UP000003490"/>
    </source>
</evidence>
<keyword evidence="1" id="KW-0812">Transmembrane</keyword>
<dbReference type="EMBL" id="ABCB02000017">
    <property type="protein sequence ID" value="EDO61996.1"/>
    <property type="molecule type" value="Genomic_DNA"/>
</dbReference>
<reference evidence="2 3" key="2">
    <citation type="submission" date="2007-08" db="EMBL/GenBank/DDBJ databases">
        <authorList>
            <person name="Fulton L."/>
            <person name="Clifton S."/>
            <person name="Fulton B."/>
            <person name="Xu J."/>
            <person name="Minx P."/>
            <person name="Pepin K.H."/>
            <person name="Johnson M."/>
            <person name="Thiruvilangam P."/>
            <person name="Bhonagiri V."/>
            <person name="Nash W.E."/>
            <person name="Wang C."/>
            <person name="Mardis E.R."/>
            <person name="Wilson R.K."/>
        </authorList>
    </citation>
    <scope>NUCLEOTIDE SEQUENCE [LARGE SCALE GENOMIC DNA]</scope>
    <source>
        <strain evidence="2 3">DSM 753</strain>
    </source>
</reference>
<dbReference type="HOGENOM" id="CLU_3373037_0_0_9"/>
<dbReference type="Proteomes" id="UP000003490">
    <property type="component" value="Unassembled WGS sequence"/>
</dbReference>
<evidence type="ECO:0000256" key="1">
    <source>
        <dbReference type="SAM" id="Phobius"/>
    </source>
</evidence>
<evidence type="ECO:0000313" key="2">
    <source>
        <dbReference type="EMBL" id="EDO61996.1"/>
    </source>
</evidence>
<dbReference type="AlphaFoldDB" id="A7VSG6"/>
<protein>
    <submittedName>
        <fullName evidence="2">Uncharacterized protein</fullName>
    </submittedName>
</protein>
<accession>A7VSG6</accession>
<sequence>MTSHKPTAMSFYPLLSDSANAFAIWIYFIILYFM</sequence>